<name>A0A146GAD7_TERSA</name>
<comment type="caution">
    <text evidence="3">The sequence shown here is derived from an EMBL/GenBank/DDBJ whole genome shotgun (WGS) entry which is preliminary data.</text>
</comment>
<dbReference type="FunCoup" id="A0A146GAD7">
    <property type="interactions" value="104"/>
</dbReference>
<dbReference type="InterPro" id="IPR007372">
    <property type="entry name" value="Lipid/polyisoprenoid-bd_YceI"/>
</dbReference>
<evidence type="ECO:0000259" key="2">
    <source>
        <dbReference type="SMART" id="SM00867"/>
    </source>
</evidence>
<sequence length="204" mass="21427">MKKAVLIATAVLATSSIWAASTSFDFKDPKGVNNVVFKLDAPLESINGTATGVSGTVSVDPADFTTAKGKITVETSSLTVPNPMMKEHLLGENWLNAAKNPAITFEIKEVKNVKATNGSGTADVTGTFTLNGVSKDITVPAKIAYLPGKLGDRTNGKVQGDLLVVRTAFQINRSDYNIQPGQYQDKVSETIDLSLAVAGAAPKS</sequence>
<dbReference type="OrthoDB" id="116832at2"/>
<feature type="signal peptide" evidence="1">
    <location>
        <begin position="1"/>
        <end position="19"/>
    </location>
</feature>
<dbReference type="PANTHER" id="PTHR34406">
    <property type="entry name" value="PROTEIN YCEI"/>
    <property type="match status" value="1"/>
</dbReference>
<reference evidence="4" key="1">
    <citation type="journal article" date="2017" name="Genome Announc.">
        <title>Draft Genome Sequence of Terrimicrobium sacchariphilum NM-5T, a Facultative Anaerobic Soil Bacterium of the Class Spartobacteria.</title>
        <authorList>
            <person name="Qiu Y.L."/>
            <person name="Tourlousse D.M."/>
            <person name="Matsuura N."/>
            <person name="Ohashi A."/>
            <person name="Sekiguchi Y."/>
        </authorList>
    </citation>
    <scope>NUCLEOTIDE SEQUENCE [LARGE SCALE GENOMIC DNA]</scope>
    <source>
        <strain evidence="4">NM-5</strain>
    </source>
</reference>
<dbReference type="RefSeq" id="WP_075079843.1">
    <property type="nucleotide sequence ID" value="NZ_BDCO01000002.1"/>
</dbReference>
<accession>A0A146GAD7</accession>
<dbReference type="SUPFAM" id="SSF101874">
    <property type="entry name" value="YceI-like"/>
    <property type="match status" value="1"/>
</dbReference>
<evidence type="ECO:0000313" key="4">
    <source>
        <dbReference type="Proteomes" id="UP000076023"/>
    </source>
</evidence>
<dbReference type="STRING" id="690879.TSACC_22616"/>
<proteinExistence type="predicted"/>
<dbReference type="InParanoid" id="A0A146GAD7"/>
<dbReference type="AlphaFoldDB" id="A0A146GAD7"/>
<organism evidence="3 4">
    <name type="scientific">Terrimicrobium sacchariphilum</name>
    <dbReference type="NCBI Taxonomy" id="690879"/>
    <lineage>
        <taxon>Bacteria</taxon>
        <taxon>Pseudomonadati</taxon>
        <taxon>Verrucomicrobiota</taxon>
        <taxon>Terrimicrobiia</taxon>
        <taxon>Terrimicrobiales</taxon>
        <taxon>Terrimicrobiaceae</taxon>
        <taxon>Terrimicrobium</taxon>
    </lineage>
</organism>
<dbReference type="Gene3D" id="2.40.128.110">
    <property type="entry name" value="Lipid/polyisoprenoid-binding, YceI-like"/>
    <property type="match status" value="1"/>
</dbReference>
<evidence type="ECO:0000256" key="1">
    <source>
        <dbReference type="SAM" id="SignalP"/>
    </source>
</evidence>
<protein>
    <submittedName>
        <fullName evidence="3">Polyisoprenoid-binding protein YceI</fullName>
    </submittedName>
</protein>
<gene>
    <name evidence="3" type="ORF">TSACC_22616</name>
</gene>
<feature type="chain" id="PRO_5007524656" evidence="1">
    <location>
        <begin position="20"/>
        <end position="204"/>
    </location>
</feature>
<dbReference type="InterPro" id="IPR036761">
    <property type="entry name" value="TTHA0802/YceI-like_sf"/>
</dbReference>
<dbReference type="Proteomes" id="UP000076023">
    <property type="component" value="Unassembled WGS sequence"/>
</dbReference>
<keyword evidence="1" id="KW-0732">Signal</keyword>
<dbReference type="EMBL" id="BDCO01000002">
    <property type="protein sequence ID" value="GAT34192.1"/>
    <property type="molecule type" value="Genomic_DNA"/>
</dbReference>
<dbReference type="Pfam" id="PF04264">
    <property type="entry name" value="YceI"/>
    <property type="match status" value="1"/>
</dbReference>
<dbReference type="PANTHER" id="PTHR34406:SF1">
    <property type="entry name" value="PROTEIN YCEI"/>
    <property type="match status" value="1"/>
</dbReference>
<dbReference type="SMART" id="SM00867">
    <property type="entry name" value="YceI"/>
    <property type="match status" value="1"/>
</dbReference>
<evidence type="ECO:0000313" key="3">
    <source>
        <dbReference type="EMBL" id="GAT34192.1"/>
    </source>
</evidence>
<feature type="domain" description="Lipid/polyisoprenoid-binding YceI-like" evidence="2">
    <location>
        <begin position="25"/>
        <end position="200"/>
    </location>
</feature>
<keyword evidence="4" id="KW-1185">Reference proteome</keyword>